<evidence type="ECO:0000259" key="2">
    <source>
        <dbReference type="Pfam" id="PF14420"/>
    </source>
</evidence>
<dbReference type="OrthoDB" id="5363610at2759"/>
<dbReference type="InterPro" id="IPR025676">
    <property type="entry name" value="Clr5_dom"/>
</dbReference>
<dbReference type="EMBL" id="LKCW01000039">
    <property type="protein sequence ID" value="KPM43024.1"/>
    <property type="molecule type" value="Genomic_DNA"/>
</dbReference>
<feature type="region of interest" description="Disordered" evidence="1">
    <location>
        <begin position="131"/>
        <end position="177"/>
    </location>
</feature>
<name>A0A0P7BQ56_9HYPO</name>
<comment type="caution">
    <text evidence="3">The sequence shown here is derived from an EMBL/GenBank/DDBJ whole genome shotgun (WGS) entry which is preliminary data.</text>
</comment>
<proteinExistence type="predicted"/>
<evidence type="ECO:0000256" key="1">
    <source>
        <dbReference type="SAM" id="MobiDB-lite"/>
    </source>
</evidence>
<dbReference type="AlphaFoldDB" id="A0A0P7BQ56"/>
<organism evidence="3 4">
    <name type="scientific">Neonectria ditissima</name>
    <dbReference type="NCBI Taxonomy" id="78410"/>
    <lineage>
        <taxon>Eukaryota</taxon>
        <taxon>Fungi</taxon>
        <taxon>Dikarya</taxon>
        <taxon>Ascomycota</taxon>
        <taxon>Pezizomycotina</taxon>
        <taxon>Sordariomycetes</taxon>
        <taxon>Hypocreomycetidae</taxon>
        <taxon>Hypocreales</taxon>
        <taxon>Nectriaceae</taxon>
        <taxon>Neonectria</taxon>
    </lineage>
</organism>
<dbReference type="Proteomes" id="UP000050424">
    <property type="component" value="Unassembled WGS sequence"/>
</dbReference>
<sequence length="719" mass="80416">MVSAGGAGDLTWVLSRNPRASALSNDDVDPYKEPIRQLYLVENLTCDQVRDRLLQQHGFSISYVPSSSFAAKFIRSSTDADKFRRDQFTRATSRWGFHKQPRKPRGALAAKSSAAKIKIVPVDPGPVWAPLEVNKRPRSTESTASLAEAHHQPLGPAWPSPDRPAKRCKPVDNPHSLEDATETATHLGSFGTTAPLEEHEGPERALAQPLINSSIDLSYESPGCNDPNPLEDSSVEANELRAEYLAACYLSRRAFGYFEKVSLSSKYSVCSTRDRRAMMLDLARTAKSPSTRDRARAILENELRASDNSRKQAGGEPMTPNEAFLFHRHLARMYSSEDKYESEVLQHLDQARRFTNSDGMPNPTQLPSLDLWTLRHILDGKDDRSISNDLFDMLKYDELNLSLVIQSCLKWCKERLQELLGMEALFNLTDGFGNIQTVGMSPVSMSRRRRQWDSLALWAYTSSVFAHLWENMQIKPPSSRDNTSWLNEGSLPDMSVTHFLMIICRMIVHESRFFTPFWNVAEGSPDAEDSDTPSDFSTIRTGPCLMVIEVLIAQCSDSPRGATRRFATQFCDHHSWAPPRKNTLILRVRTELLECLNSTIQATSHQRSTTPMPPIPRIATSAATDSQEADDSLSDLLDYPALQEVMKLSMSTLSISETDSRRNTMKSDPKRSSSIASGSTISFHTRRLYLKVVQGNPALARGMSRRSSYSSQVSGSSSL</sequence>
<feature type="domain" description="Clr5" evidence="2">
    <location>
        <begin position="25"/>
        <end position="99"/>
    </location>
</feature>
<protein>
    <recommendedName>
        <fullName evidence="2">Clr5 domain-containing protein</fullName>
    </recommendedName>
</protein>
<dbReference type="Pfam" id="PF14420">
    <property type="entry name" value="Clr5"/>
    <property type="match status" value="1"/>
</dbReference>
<feature type="compositionally biased region" description="Basic and acidic residues" evidence="1">
    <location>
        <begin position="163"/>
        <end position="177"/>
    </location>
</feature>
<reference evidence="3 4" key="1">
    <citation type="submission" date="2015-09" db="EMBL/GenBank/DDBJ databases">
        <title>Draft genome of a European isolate of the apple canker pathogen Neonectria ditissima.</title>
        <authorList>
            <person name="Gomez-Cortecero A."/>
            <person name="Harrison R.J."/>
            <person name="Armitage A.D."/>
        </authorList>
    </citation>
    <scope>NUCLEOTIDE SEQUENCE [LARGE SCALE GENOMIC DNA]</scope>
    <source>
        <strain evidence="3 4">R09/05</strain>
    </source>
</reference>
<gene>
    <name evidence="3" type="ORF">AK830_g3548</name>
</gene>
<evidence type="ECO:0000313" key="4">
    <source>
        <dbReference type="Proteomes" id="UP000050424"/>
    </source>
</evidence>
<evidence type="ECO:0000313" key="3">
    <source>
        <dbReference type="EMBL" id="KPM43024.1"/>
    </source>
</evidence>
<accession>A0A0P7BQ56</accession>
<feature type="compositionally biased region" description="Basic and acidic residues" evidence="1">
    <location>
        <begin position="658"/>
        <end position="671"/>
    </location>
</feature>
<feature type="region of interest" description="Disordered" evidence="1">
    <location>
        <begin position="653"/>
        <end position="677"/>
    </location>
</feature>
<keyword evidence="4" id="KW-1185">Reference proteome</keyword>